<name>A0ACB9Z1W0_9PEZI</name>
<keyword evidence="2" id="KW-1185">Reference proteome</keyword>
<accession>A0ACB9Z1W0</accession>
<organism evidence="1 2">
    <name type="scientific">Hypoxylon rubiginosum</name>
    <dbReference type="NCBI Taxonomy" id="110542"/>
    <lineage>
        <taxon>Eukaryota</taxon>
        <taxon>Fungi</taxon>
        <taxon>Dikarya</taxon>
        <taxon>Ascomycota</taxon>
        <taxon>Pezizomycotina</taxon>
        <taxon>Sordariomycetes</taxon>
        <taxon>Xylariomycetidae</taxon>
        <taxon>Xylariales</taxon>
        <taxon>Hypoxylaceae</taxon>
        <taxon>Hypoxylon</taxon>
    </lineage>
</organism>
<sequence length="385" mass="41569">MKLKSFLLPALAGIATATADEQPRHAEAYIIRQSKTTTTNPPSIPDELARAILLQRLSTPEQPSALGQLPKSLAQDESVSYIRQFGKLPRPLFEEADDTTTPSQLIIALSGITNKYDDVKAAVSSVPLAFTAPGLSRLPIGEKKTSCTFEQSINRENNKCWKGKTQYLEYDVTKDSTIIAKLGKNLQFLNVQAVDGKIETTILLFAPPNPESDAEELRRRDMELDELVMTDEEEEDPEATYAPTVDSKFNGDTDKPFHAFASSSQKPAGVLPACFESRNACVSATDSCSGHGQCVDKWGASSSTDKTCFFCHCMTTNETGAGGRTGVYRWGGGACHKQDVSTPFWLFAGVSIALVATVAFAIGLLFSVGEEKLPGVIGAGVSRSK</sequence>
<gene>
    <name evidence="1" type="ORF">F4820DRAFT_420142</name>
</gene>
<dbReference type="Proteomes" id="UP001497700">
    <property type="component" value="Unassembled WGS sequence"/>
</dbReference>
<evidence type="ECO:0000313" key="2">
    <source>
        <dbReference type="Proteomes" id="UP001497700"/>
    </source>
</evidence>
<dbReference type="EMBL" id="MU393471">
    <property type="protein sequence ID" value="KAI4865482.1"/>
    <property type="molecule type" value="Genomic_DNA"/>
</dbReference>
<evidence type="ECO:0000313" key="1">
    <source>
        <dbReference type="EMBL" id="KAI4865482.1"/>
    </source>
</evidence>
<protein>
    <submittedName>
        <fullName evidence="1">Uncharacterized protein</fullName>
    </submittedName>
</protein>
<reference evidence="1 2" key="1">
    <citation type="journal article" date="2022" name="New Phytol.">
        <title>Ecological generalism drives hyperdiversity of secondary metabolite gene clusters in xylarialean endophytes.</title>
        <authorList>
            <person name="Franco M.E.E."/>
            <person name="Wisecaver J.H."/>
            <person name="Arnold A.E."/>
            <person name="Ju Y.M."/>
            <person name="Slot J.C."/>
            <person name="Ahrendt S."/>
            <person name="Moore L.P."/>
            <person name="Eastman K.E."/>
            <person name="Scott K."/>
            <person name="Konkel Z."/>
            <person name="Mondo S.J."/>
            <person name="Kuo A."/>
            <person name="Hayes R.D."/>
            <person name="Haridas S."/>
            <person name="Andreopoulos B."/>
            <person name="Riley R."/>
            <person name="LaButti K."/>
            <person name="Pangilinan J."/>
            <person name="Lipzen A."/>
            <person name="Amirebrahimi M."/>
            <person name="Yan J."/>
            <person name="Adam C."/>
            <person name="Keymanesh K."/>
            <person name="Ng V."/>
            <person name="Louie K."/>
            <person name="Northen T."/>
            <person name="Drula E."/>
            <person name="Henrissat B."/>
            <person name="Hsieh H.M."/>
            <person name="Youens-Clark K."/>
            <person name="Lutzoni F."/>
            <person name="Miadlikowska J."/>
            <person name="Eastwood D.C."/>
            <person name="Hamelin R.C."/>
            <person name="Grigoriev I.V."/>
            <person name="U'Ren J.M."/>
        </authorList>
    </citation>
    <scope>NUCLEOTIDE SEQUENCE [LARGE SCALE GENOMIC DNA]</scope>
    <source>
        <strain evidence="1 2">CBS 119005</strain>
    </source>
</reference>
<proteinExistence type="predicted"/>
<comment type="caution">
    <text evidence="1">The sequence shown here is derived from an EMBL/GenBank/DDBJ whole genome shotgun (WGS) entry which is preliminary data.</text>
</comment>